<evidence type="ECO:0008006" key="3">
    <source>
        <dbReference type="Google" id="ProtNLM"/>
    </source>
</evidence>
<name>A0ABT3JC40_9SPHN</name>
<dbReference type="RefSeq" id="WP_264880508.1">
    <property type="nucleotide sequence ID" value="NZ_JAPDOB010000001.1"/>
</dbReference>
<dbReference type="EMBL" id="JAPDOB010000001">
    <property type="protein sequence ID" value="MCW3796643.1"/>
    <property type="molecule type" value="Genomic_DNA"/>
</dbReference>
<protein>
    <recommendedName>
        <fullName evidence="3">MmcQ/YjbR family DNA-binding protein</fullName>
    </recommendedName>
</protein>
<dbReference type="Proteomes" id="UP001526246">
    <property type="component" value="Unassembled WGS sequence"/>
</dbReference>
<sequence>MAALGDWDEVAAFAASLPGTVAGTYYGGPAIKSASSGRPVVTPSREPDSFCLHLDLDHKAMLLDVLPDRVWQTPHYAGWPAVLVRYGPDDGIGEWIGRALELAAARPRARAR</sequence>
<comment type="caution">
    <text evidence="1">The sequence shown here is derived from an EMBL/GenBank/DDBJ whole genome shotgun (WGS) entry which is preliminary data.</text>
</comment>
<accession>A0ABT3JC40</accession>
<proteinExistence type="predicted"/>
<organism evidence="1 2">
    <name type="scientific">Sphingomonas arvum</name>
    <dbReference type="NCBI Taxonomy" id="2992113"/>
    <lineage>
        <taxon>Bacteria</taxon>
        <taxon>Pseudomonadati</taxon>
        <taxon>Pseudomonadota</taxon>
        <taxon>Alphaproteobacteria</taxon>
        <taxon>Sphingomonadales</taxon>
        <taxon>Sphingomonadaceae</taxon>
        <taxon>Sphingomonas</taxon>
    </lineage>
</organism>
<reference evidence="1 2" key="1">
    <citation type="submission" date="2022-10" db="EMBL/GenBank/DDBJ databases">
        <title>Sphingomonas sp.</title>
        <authorList>
            <person name="Jin C."/>
        </authorList>
    </citation>
    <scope>NUCLEOTIDE SEQUENCE [LARGE SCALE GENOMIC DNA]</scope>
    <source>
        <strain evidence="1 2">BN140010</strain>
    </source>
</reference>
<gene>
    <name evidence="1" type="ORF">OMW55_02310</name>
</gene>
<evidence type="ECO:0000313" key="1">
    <source>
        <dbReference type="EMBL" id="MCW3796643.1"/>
    </source>
</evidence>
<keyword evidence="2" id="KW-1185">Reference proteome</keyword>
<evidence type="ECO:0000313" key="2">
    <source>
        <dbReference type="Proteomes" id="UP001526246"/>
    </source>
</evidence>